<reference evidence="7 8" key="1">
    <citation type="submission" date="2015-02" db="EMBL/GenBank/DDBJ databases">
        <title>Genome Sequencing of Rickettsiales.</title>
        <authorList>
            <person name="Daugherty S.C."/>
            <person name="Su Q."/>
            <person name="Abolude K."/>
            <person name="Beier-Sexton M."/>
            <person name="Carlyon J.A."/>
            <person name="Carter R."/>
            <person name="Day N.P."/>
            <person name="Dumler S.J."/>
            <person name="Dyachenko V."/>
            <person name="Godinez A."/>
            <person name="Kurtti T.J."/>
            <person name="Lichay M."/>
            <person name="Mullins K.E."/>
            <person name="Ott S."/>
            <person name="Pappas-Brown V."/>
            <person name="Paris D.H."/>
            <person name="Patel P."/>
            <person name="Richards A.L."/>
            <person name="Sadzewicz L."/>
            <person name="Sears K."/>
            <person name="Seidman D."/>
            <person name="Sengamalay N."/>
            <person name="Stenos J."/>
            <person name="Tallon L.J."/>
            <person name="Vincent G."/>
            <person name="Fraser C.M."/>
            <person name="Munderloh U."/>
            <person name="Dunning-Hotopp J.C."/>
        </authorList>
    </citation>
    <scope>NUCLEOTIDE SEQUENCE [LARGE SCALE GENOMIC DNA]</scope>
    <source>
        <strain evidence="7 8">RML An4</strain>
    </source>
</reference>
<evidence type="ECO:0000256" key="4">
    <source>
        <dbReference type="ARBA" id="ARBA00022989"/>
    </source>
</evidence>
<keyword evidence="4 6" id="KW-1133">Transmembrane helix</keyword>
<evidence type="ECO:0000256" key="6">
    <source>
        <dbReference type="SAM" id="Phobius"/>
    </source>
</evidence>
<feature type="transmembrane region" description="Helical" evidence="6">
    <location>
        <begin position="272"/>
        <end position="294"/>
    </location>
</feature>
<dbReference type="InterPro" id="IPR022369">
    <property type="entry name" value="Integral_membrane_TerC_rswitch"/>
</dbReference>
<evidence type="ECO:0000313" key="8">
    <source>
        <dbReference type="Proteomes" id="UP000033661"/>
    </source>
</evidence>
<dbReference type="PANTHER" id="PTHR30238:SF0">
    <property type="entry name" value="THYLAKOID MEMBRANE PROTEIN TERC, CHLOROPLASTIC"/>
    <property type="match status" value="1"/>
</dbReference>
<feature type="transmembrane region" description="Helical" evidence="6">
    <location>
        <begin position="218"/>
        <end position="236"/>
    </location>
</feature>
<feature type="transmembrane region" description="Helical" evidence="6">
    <location>
        <begin position="73"/>
        <end position="91"/>
    </location>
</feature>
<comment type="caution">
    <text evidence="7">The sequence shown here is derived from an EMBL/GenBank/DDBJ whole genome shotgun (WGS) entry which is preliminary data.</text>
</comment>
<feature type="transmembrane region" description="Helical" evidence="6">
    <location>
        <begin position="126"/>
        <end position="146"/>
    </location>
</feature>
<feature type="transmembrane region" description="Helical" evidence="6">
    <location>
        <begin position="6"/>
        <end position="22"/>
    </location>
</feature>
<proteinExistence type="inferred from homology"/>
<dbReference type="PANTHER" id="PTHR30238">
    <property type="entry name" value="MEMBRANE BOUND PREDICTED REDOX MODULATOR"/>
    <property type="match status" value="1"/>
</dbReference>
<comment type="similarity">
    <text evidence="2">Belongs to the TerC family.</text>
</comment>
<evidence type="ECO:0000256" key="5">
    <source>
        <dbReference type="ARBA" id="ARBA00023136"/>
    </source>
</evidence>
<accession>A0A0F3QGQ0</accession>
<comment type="subcellular location">
    <subcellularLocation>
        <location evidence="1">Membrane</location>
        <topology evidence="1">Multi-pass membrane protein</topology>
    </subcellularLocation>
</comment>
<gene>
    <name evidence="7" type="ORF">RBEAN4_1602</name>
</gene>
<dbReference type="GO" id="GO:0016020">
    <property type="term" value="C:membrane"/>
    <property type="evidence" value="ECO:0007669"/>
    <property type="project" value="UniProtKB-SubCell"/>
</dbReference>
<evidence type="ECO:0000256" key="2">
    <source>
        <dbReference type="ARBA" id="ARBA00007511"/>
    </source>
</evidence>
<dbReference type="Pfam" id="PF03741">
    <property type="entry name" value="TerC"/>
    <property type="match status" value="1"/>
</dbReference>
<sequence>MSWIIFYTIIFALLVLDLGVIHKKNEVMSFKQSLLFSLFYFTISCLFGIYIYYNMGADSTREYYTCFLIEKAMSLDNIFVISIIFQFFKIPQKYQHRVLFFGIIGVIAFRAVMIYGGIILINKFSWLLYIFAVILIATGVKTFYVLHKTFDIQNSYLYKSIIKYLNVTPNLEGDKFFVMHNKKLYVTPLFISLILIEAIDLVFAIDSIPAIFAITNDAYIIYTSNIFAILGLRALFFCLAEIVERFSYIKYSLALILIFIGIKIFIHHYIAIPAYISLTVTITLLLLGIFASVIRKNIVDRQ</sequence>
<evidence type="ECO:0000256" key="1">
    <source>
        <dbReference type="ARBA" id="ARBA00004141"/>
    </source>
</evidence>
<name>A0A0F3QGQ0_RICBE</name>
<dbReference type="EMBL" id="LAOI01000001">
    <property type="protein sequence ID" value="KJV90594.1"/>
    <property type="molecule type" value="Genomic_DNA"/>
</dbReference>
<evidence type="ECO:0000313" key="7">
    <source>
        <dbReference type="EMBL" id="KJV90594.1"/>
    </source>
</evidence>
<dbReference type="RefSeq" id="WP_045799179.1">
    <property type="nucleotide sequence ID" value="NZ_LAOI01000001.1"/>
</dbReference>
<feature type="transmembrane region" description="Helical" evidence="6">
    <location>
        <begin position="34"/>
        <end position="53"/>
    </location>
</feature>
<dbReference type="InterPro" id="IPR005496">
    <property type="entry name" value="Integral_membrane_TerC"/>
</dbReference>
<feature type="transmembrane region" description="Helical" evidence="6">
    <location>
        <begin position="98"/>
        <end position="120"/>
    </location>
</feature>
<keyword evidence="8" id="KW-1185">Reference proteome</keyword>
<dbReference type="Proteomes" id="UP000033661">
    <property type="component" value="Unassembled WGS sequence"/>
</dbReference>
<organism evidence="7 8">
    <name type="scientific">Rickettsia bellii str. RML An4</name>
    <dbReference type="NCBI Taxonomy" id="1359193"/>
    <lineage>
        <taxon>Bacteria</taxon>
        <taxon>Pseudomonadati</taxon>
        <taxon>Pseudomonadota</taxon>
        <taxon>Alphaproteobacteria</taxon>
        <taxon>Rickettsiales</taxon>
        <taxon>Rickettsiaceae</taxon>
        <taxon>Rickettsieae</taxon>
        <taxon>Rickettsia</taxon>
        <taxon>belli group</taxon>
    </lineage>
</organism>
<protein>
    <submittedName>
        <fullName evidence="7">Integral membrane, TerC family protein</fullName>
    </submittedName>
</protein>
<keyword evidence="3 6" id="KW-0812">Transmembrane</keyword>
<dbReference type="AlphaFoldDB" id="A0A0F3QGQ0"/>
<dbReference type="PATRIC" id="fig|1359193.3.peg.1554"/>
<dbReference type="NCBIfam" id="TIGR03718">
    <property type="entry name" value="R_switched_Alx"/>
    <property type="match status" value="1"/>
</dbReference>
<evidence type="ECO:0000256" key="3">
    <source>
        <dbReference type="ARBA" id="ARBA00022692"/>
    </source>
</evidence>
<feature type="transmembrane region" description="Helical" evidence="6">
    <location>
        <begin position="248"/>
        <end position="266"/>
    </location>
</feature>
<keyword evidence="5 6" id="KW-0472">Membrane</keyword>
<feature type="transmembrane region" description="Helical" evidence="6">
    <location>
        <begin position="189"/>
        <end position="212"/>
    </location>
</feature>